<evidence type="ECO:0000256" key="7">
    <source>
        <dbReference type="ARBA" id="ARBA00023237"/>
    </source>
</evidence>
<dbReference type="Pfam" id="PF01103">
    <property type="entry name" value="Omp85"/>
    <property type="match status" value="1"/>
</dbReference>
<evidence type="ECO:0000256" key="5">
    <source>
        <dbReference type="ARBA" id="ARBA00022737"/>
    </source>
</evidence>
<keyword evidence="4" id="KW-0732">Signal</keyword>
<dbReference type="GO" id="GO:0009279">
    <property type="term" value="C:cell outer membrane"/>
    <property type="evidence" value="ECO:0007669"/>
    <property type="project" value="UniProtKB-UniRule"/>
</dbReference>
<gene>
    <name evidence="10" type="ORF">SAMN04488059_102107</name>
</gene>
<evidence type="ECO:0000256" key="6">
    <source>
        <dbReference type="ARBA" id="ARBA00023136"/>
    </source>
</evidence>
<evidence type="ECO:0000256" key="4">
    <source>
        <dbReference type="ARBA" id="ARBA00022729"/>
    </source>
</evidence>
<dbReference type="PIRSF" id="PIRSF006076">
    <property type="entry name" value="OM_assembly_OMP85"/>
    <property type="match status" value="1"/>
</dbReference>
<dbReference type="InterPro" id="IPR010827">
    <property type="entry name" value="BamA/TamA_POTRA"/>
</dbReference>
<evidence type="ECO:0000256" key="8">
    <source>
        <dbReference type="NCBIfam" id="TIGR03303"/>
    </source>
</evidence>
<keyword evidence="2" id="KW-1134">Transmembrane beta strand</keyword>
<reference evidence="10 11" key="1">
    <citation type="submission" date="2016-10" db="EMBL/GenBank/DDBJ databases">
        <authorList>
            <person name="de Groot N.N."/>
        </authorList>
    </citation>
    <scope>NUCLEOTIDE SEQUENCE [LARGE SCALE GENOMIC DNA]</scope>
    <source>
        <strain evidence="10 11">CGMCC 1.10210</strain>
    </source>
</reference>
<organism evidence="10 11">
    <name type="scientific">Devosia psychrophila</name>
    <dbReference type="NCBI Taxonomy" id="728005"/>
    <lineage>
        <taxon>Bacteria</taxon>
        <taxon>Pseudomonadati</taxon>
        <taxon>Pseudomonadota</taxon>
        <taxon>Alphaproteobacteria</taxon>
        <taxon>Hyphomicrobiales</taxon>
        <taxon>Devosiaceae</taxon>
        <taxon>Devosia</taxon>
    </lineage>
</organism>
<comment type="subcellular location">
    <subcellularLocation>
        <location evidence="1">Membrane</location>
    </subcellularLocation>
</comment>
<evidence type="ECO:0000256" key="3">
    <source>
        <dbReference type="ARBA" id="ARBA00022692"/>
    </source>
</evidence>
<dbReference type="STRING" id="728005.SAMN04488059_102107"/>
<feature type="domain" description="POTRA" evidence="9">
    <location>
        <begin position="312"/>
        <end position="385"/>
    </location>
</feature>
<keyword evidence="7" id="KW-0998">Cell outer membrane</keyword>
<dbReference type="AlphaFoldDB" id="A0A1I1GD30"/>
<dbReference type="Gene3D" id="2.40.160.50">
    <property type="entry name" value="membrane protein fhac: a member of the omp85/tpsb transporter family"/>
    <property type="match status" value="1"/>
</dbReference>
<dbReference type="InterPro" id="IPR039910">
    <property type="entry name" value="D15-like"/>
</dbReference>
<dbReference type="Proteomes" id="UP000182258">
    <property type="component" value="Unassembled WGS sequence"/>
</dbReference>
<dbReference type="Gene3D" id="3.10.20.310">
    <property type="entry name" value="membrane protein fhac"/>
    <property type="match status" value="4"/>
</dbReference>
<keyword evidence="3" id="KW-0812">Transmembrane</keyword>
<sequence length="725" mass="78154">MGERCAWRFPGLVAEGKNNMIHPTKLMRGALLALAILGAAPLAGPSIPLLGVVTAQAQEQLVGSVLFEGNRRFSDSQLLAMVDVSASGIFTQQRLAADTESIRQAYDRDGFLSVSVTSRTEATADGRVRVVFVVNEGNRAGIAAINFTGNNAFGANSLKSNMLTKETGFLSWLLKDDSYDERKIAVDRERTRLFYANRGYPDAQVTSVGEYDAAKNAYFINFTVNEGQKYEFSNVGIETSINGLNTDALKSSVRTGKGASYSAADLQESIEDMSYEATVQGYSFADVRARLDRDVTNGTFNVTYLVDEGARLYVERINITGNTKTRDFVIRRELEFAEGDPFNRALVVRGRKNIDELGFFSAVNLTTTQGSAADKVVINIAVTESSTGEYGATAGYSTVDGILGEISLTERNFLGRGQYLRAAIGASQAGRTFDFSFTEPRFMGLKVSAGVDAYHRISDETSSSVYGSQATGGQVRAGIPLTDDLSATLFAGGERKIIIDKNPADSTLVKNDQEFYKAFAGYTLTWNGLDDTKKPTEGLFATFTQQYIGWDHSLIKSEARARYYVPIIQDSGIVGSVRGQAGIVNDLSGNGVSTVEAFSPGSQLIRGFEGGGLGPRIQNGQYLGAVAYAGASAEVQFPIPGLPESYGLTGAVWADAAWIDGNNVPRLSGNTVDPNSIDVPIRTSIGASLIWDSPFGPLRGDVAHVLNKSTTDRTQVFQITMQSLF</sequence>
<evidence type="ECO:0000256" key="2">
    <source>
        <dbReference type="ARBA" id="ARBA00022452"/>
    </source>
</evidence>
<accession>A0A1I1GD30</accession>
<dbReference type="GO" id="GO:0071709">
    <property type="term" value="P:membrane assembly"/>
    <property type="evidence" value="ECO:0007669"/>
    <property type="project" value="InterPro"/>
</dbReference>
<dbReference type="InterPro" id="IPR000184">
    <property type="entry name" value="Bac_surfAg_D15"/>
</dbReference>
<dbReference type="PANTHER" id="PTHR12815">
    <property type="entry name" value="SORTING AND ASSEMBLY MACHINERY SAMM50 PROTEIN FAMILY MEMBER"/>
    <property type="match status" value="1"/>
</dbReference>
<dbReference type="PROSITE" id="PS51779">
    <property type="entry name" value="POTRA"/>
    <property type="match status" value="2"/>
</dbReference>
<evidence type="ECO:0000313" key="10">
    <source>
        <dbReference type="EMBL" id="SFC09434.1"/>
    </source>
</evidence>
<dbReference type="Pfam" id="PF07244">
    <property type="entry name" value="POTRA"/>
    <property type="match status" value="4"/>
</dbReference>
<evidence type="ECO:0000256" key="1">
    <source>
        <dbReference type="ARBA" id="ARBA00004370"/>
    </source>
</evidence>
<dbReference type="EMBL" id="FOMB01000002">
    <property type="protein sequence ID" value="SFC09434.1"/>
    <property type="molecule type" value="Genomic_DNA"/>
</dbReference>
<dbReference type="InterPro" id="IPR023707">
    <property type="entry name" value="OM_assembly_BamA"/>
</dbReference>
<protein>
    <recommendedName>
        <fullName evidence="8">Outer membrane protein assembly factor BamA</fullName>
    </recommendedName>
</protein>
<evidence type="ECO:0000259" key="9">
    <source>
        <dbReference type="PROSITE" id="PS51779"/>
    </source>
</evidence>
<name>A0A1I1GD30_9HYPH</name>
<dbReference type="InterPro" id="IPR034746">
    <property type="entry name" value="POTRA"/>
</dbReference>
<keyword evidence="5" id="KW-0677">Repeat</keyword>
<dbReference type="NCBIfam" id="TIGR03303">
    <property type="entry name" value="OM_YaeT"/>
    <property type="match status" value="1"/>
</dbReference>
<keyword evidence="6" id="KW-0472">Membrane</keyword>
<evidence type="ECO:0000313" key="11">
    <source>
        <dbReference type="Proteomes" id="UP000182258"/>
    </source>
</evidence>
<proteinExistence type="predicted"/>
<dbReference type="PANTHER" id="PTHR12815:SF23">
    <property type="entry name" value="OUTER MEMBRANE PROTEIN ASSEMBLY FACTOR BAMA"/>
    <property type="match status" value="1"/>
</dbReference>
<feature type="domain" description="POTRA" evidence="9">
    <location>
        <begin position="60"/>
        <end position="137"/>
    </location>
</feature>